<evidence type="ECO:0000313" key="1">
    <source>
        <dbReference type="EMBL" id="KKO74231.1"/>
    </source>
</evidence>
<dbReference type="VEuPathDB" id="MicrosporidiaDB:AAJ76_960003927"/>
<dbReference type="VEuPathDB" id="MicrosporidiaDB:NCER_102422"/>
<sequence>MATTIGVSKSGCGASIVTMESSLVQKAGTHMHSNNLTTIIKFQMRVFFKSKLLENPFISANKLYDAALIFMNSFYSYDEFILGFAPSYFSLKTSLYRWKAKILPNGDLLAIRNFNFNEFILPNGHNTLIFKELEIHKIIIMGDLDFIDRFATARN</sequence>
<dbReference type="RefSeq" id="XP_024329973.1">
    <property type="nucleotide sequence ID" value="XM_024476678.1"/>
</dbReference>
<keyword evidence="2" id="KW-1185">Reference proteome</keyword>
<evidence type="ECO:0000313" key="2">
    <source>
        <dbReference type="Proteomes" id="UP000034350"/>
    </source>
</evidence>
<protein>
    <submittedName>
        <fullName evidence="1">Uncharacterized protein</fullName>
    </submittedName>
</protein>
<dbReference type="GeneID" id="36321635"/>
<dbReference type="AlphaFoldDB" id="A0A0F9W967"/>
<proteinExistence type="predicted"/>
<reference evidence="1 2" key="1">
    <citation type="journal article" date="2015" name="Environ. Microbiol.">
        <title>Genome analyses suggest the presence of polyploidy and recent human-driven expansions in eight global populations of the honeybee pathogen Nosema ceranae.</title>
        <authorList>
            <person name="Pelin A."/>
            <person name="Selman M."/>
            <person name="Aris-Brosou S."/>
            <person name="Farinelli L."/>
            <person name="Corradi N."/>
        </authorList>
    </citation>
    <scope>NUCLEOTIDE SEQUENCE [LARGE SCALE GENOMIC DNA]</scope>
    <source>
        <strain evidence="1 2">PA08 1199</strain>
    </source>
</reference>
<dbReference type="Proteomes" id="UP000034350">
    <property type="component" value="Unassembled WGS sequence"/>
</dbReference>
<name>A0A0F9W967_9MICR</name>
<accession>A0A0F9W967</accession>
<dbReference type="EMBL" id="JPQZ01000096">
    <property type="protein sequence ID" value="KKO74231.1"/>
    <property type="molecule type" value="Genomic_DNA"/>
</dbReference>
<dbReference type="OrthoDB" id="10538359at2759"/>
<organism evidence="1 2">
    <name type="scientific">Vairimorpha ceranae</name>
    <dbReference type="NCBI Taxonomy" id="40302"/>
    <lineage>
        <taxon>Eukaryota</taxon>
        <taxon>Fungi</taxon>
        <taxon>Fungi incertae sedis</taxon>
        <taxon>Microsporidia</taxon>
        <taxon>Nosematidae</taxon>
        <taxon>Vairimorpha</taxon>
    </lineage>
</organism>
<comment type="caution">
    <text evidence="1">The sequence shown here is derived from an EMBL/GenBank/DDBJ whole genome shotgun (WGS) entry which is preliminary data.</text>
</comment>
<gene>
    <name evidence="1" type="ORF">AAJ76_960003927</name>
</gene>